<dbReference type="Pfam" id="PF00088">
    <property type="entry name" value="Trefoil"/>
    <property type="match status" value="4"/>
</dbReference>
<dbReference type="AlphaFoldDB" id="A0A0G4EUZ7"/>
<feature type="domain" description="P-type" evidence="6">
    <location>
        <begin position="612"/>
        <end position="657"/>
    </location>
</feature>
<dbReference type="GO" id="GO:0005975">
    <property type="term" value="P:carbohydrate metabolic process"/>
    <property type="evidence" value="ECO:0007669"/>
    <property type="project" value="InterPro"/>
</dbReference>
<evidence type="ECO:0000256" key="5">
    <source>
        <dbReference type="PROSITE-ProRule" id="PRU00779"/>
    </source>
</evidence>
<evidence type="ECO:0000256" key="2">
    <source>
        <dbReference type="ARBA" id="ARBA00022723"/>
    </source>
</evidence>
<evidence type="ECO:0000313" key="8">
    <source>
        <dbReference type="Proteomes" id="UP000041254"/>
    </source>
</evidence>
<protein>
    <recommendedName>
        <fullName evidence="6">P-type domain-containing protein</fullName>
    </recommendedName>
</protein>
<dbReference type="PROSITE" id="PS51448">
    <property type="entry name" value="P_TREFOIL_2"/>
    <property type="match status" value="4"/>
</dbReference>
<evidence type="ECO:0000256" key="4">
    <source>
        <dbReference type="ARBA" id="ARBA00023157"/>
    </source>
</evidence>
<name>A0A0G4EUZ7_VITBC</name>
<dbReference type="InParanoid" id="A0A0G4EUZ7"/>
<dbReference type="SMART" id="SM00018">
    <property type="entry name" value="PD"/>
    <property type="match status" value="4"/>
</dbReference>
<dbReference type="SUPFAM" id="SSF57492">
    <property type="entry name" value="Trefoil"/>
    <property type="match status" value="4"/>
</dbReference>
<sequence length="786" mass="86919">MGDCRYGSYCGGSWRAMADKLDYLEGLNVNAIWISPVTENTECGYHGYWTKNWSALNGHFGGEADLMALTRAAHKRDIWVMVDVVTNHVGPVGTHYEGLSPFNSSSHFHPPCPIDYDEQESIERCWLIDLPDLNHENPFVREYLIDWAHRLVDKYSFDGLRIDTTPYVPKTFWVDFRQSFVNTTFTLAEVLLFGRTTEYFSSYQYDHSYGSLLDGVLNYPLFWALRAAFASRQSMWNIANAMTETKRHYRDLTSLGIFLDNHDKTRFAHLQSDMALYRNALTFVLTSEAIPVIYYGSEQAFATGGSDNANRAPLWHSGYNTTHPIYQFISHLNGRRIRGDFDGPQREIWVSDSTYAFTRGSRILVITTNVGGGNSASIDIPLYKLPPDFQPGLKVCSIIDIPRTGDKATVSSVVTETAALDKANTEGADYQQGGTWTDSLEDRMAEHQREAAASNGSSWFLDNTLSRLPTAEMCALTGDDRRDCGTFGTNRRECEANGCCWMPTHEGSASPWCFFPSSEMPSIQRGRQLNQHEGEPAAAQAQTNLVRGLPEPVIPFPPARCGSEHVTEKVPCGKPDGSTADCRDAGCCYVPTAESGDPWCYYAVAVPGGDASMCDVSGESRRPCGDMHLATAAQCAAQGCCFRPTATKGVPWCFRPTYMAGDDFWPRTQSECAAPEDIRHPCGAPDATREECIAHGCCYSKTSRSFLKSCFQPFGPPRHSDTAVDELEDSRPLPGRLYQAPLADAEGPQCFVVGDEGLGVVIPDGEPMVLRLQVDMDHGGGQASST</sequence>
<dbReference type="OrthoDB" id="1740265at2759"/>
<dbReference type="SUPFAM" id="SSF51445">
    <property type="entry name" value="(Trans)glycosidases"/>
    <property type="match status" value="1"/>
</dbReference>
<dbReference type="PANTHER" id="PTHR10357">
    <property type="entry name" value="ALPHA-AMYLASE FAMILY MEMBER"/>
    <property type="match status" value="1"/>
</dbReference>
<evidence type="ECO:0000259" key="6">
    <source>
        <dbReference type="PROSITE" id="PS51448"/>
    </source>
</evidence>
<feature type="disulfide bond" evidence="5">
    <location>
        <begin position="484"/>
        <end position="499"/>
    </location>
</feature>
<proteinExistence type="predicted"/>
<comment type="cofactor">
    <cofactor evidence="1">
        <name>Ca(2+)</name>
        <dbReference type="ChEBI" id="CHEBI:29108"/>
    </cofactor>
</comment>
<dbReference type="PhylomeDB" id="A0A0G4EUZ7"/>
<feature type="disulfide bond" evidence="5">
    <location>
        <begin position="682"/>
        <end position="697"/>
    </location>
</feature>
<dbReference type="Proteomes" id="UP000041254">
    <property type="component" value="Unassembled WGS sequence"/>
</dbReference>
<dbReference type="STRING" id="1169540.A0A0G4EUZ7"/>
<dbReference type="CDD" id="cd00111">
    <property type="entry name" value="Trefoil"/>
    <property type="match status" value="4"/>
</dbReference>
<keyword evidence="4 5" id="KW-1015">Disulfide bond</keyword>
<feature type="disulfide bond" evidence="5">
    <location>
        <begin position="474"/>
        <end position="500"/>
    </location>
</feature>
<keyword evidence="8" id="KW-1185">Reference proteome</keyword>
<dbReference type="InterPro" id="IPR000519">
    <property type="entry name" value="P_trefoil_dom"/>
</dbReference>
<dbReference type="SMART" id="SM00642">
    <property type="entry name" value="Aamy"/>
    <property type="match status" value="1"/>
</dbReference>
<feature type="domain" description="P-type" evidence="6">
    <location>
        <begin position="472"/>
        <end position="517"/>
    </location>
</feature>
<dbReference type="GO" id="GO:0046872">
    <property type="term" value="F:metal ion binding"/>
    <property type="evidence" value="ECO:0007669"/>
    <property type="project" value="UniProtKB-KW"/>
</dbReference>
<dbReference type="VEuPathDB" id="CryptoDB:Vbra_1720"/>
<dbReference type="PANTHER" id="PTHR10357:SF215">
    <property type="entry name" value="ALPHA-AMYLASE 1"/>
    <property type="match status" value="1"/>
</dbReference>
<evidence type="ECO:0000256" key="3">
    <source>
        <dbReference type="ARBA" id="ARBA00022729"/>
    </source>
</evidence>
<dbReference type="InterPro" id="IPR044913">
    <property type="entry name" value="P_trefoil_dom_sf"/>
</dbReference>
<dbReference type="Gene3D" id="3.20.20.80">
    <property type="entry name" value="Glycosidases"/>
    <property type="match status" value="1"/>
</dbReference>
<accession>A0A0G4EUZ7</accession>
<reference evidence="7 8" key="1">
    <citation type="submission" date="2014-11" db="EMBL/GenBank/DDBJ databases">
        <authorList>
            <person name="Zhu J."/>
            <person name="Qi W."/>
            <person name="Song R."/>
        </authorList>
    </citation>
    <scope>NUCLEOTIDE SEQUENCE [LARGE SCALE GENOMIC DNA]</scope>
</reference>
<organism evidence="7 8">
    <name type="scientific">Vitrella brassicaformis (strain CCMP3155)</name>
    <dbReference type="NCBI Taxonomy" id="1169540"/>
    <lineage>
        <taxon>Eukaryota</taxon>
        <taxon>Sar</taxon>
        <taxon>Alveolata</taxon>
        <taxon>Colpodellida</taxon>
        <taxon>Vitrellaceae</taxon>
        <taxon>Vitrella</taxon>
    </lineage>
</organism>
<dbReference type="Pfam" id="PF00128">
    <property type="entry name" value="Alpha-amylase"/>
    <property type="match status" value="1"/>
</dbReference>
<dbReference type="InterPro" id="IPR017853">
    <property type="entry name" value="GH"/>
</dbReference>
<evidence type="ECO:0000313" key="7">
    <source>
        <dbReference type="EMBL" id="CEM02157.1"/>
    </source>
</evidence>
<feature type="domain" description="P-type" evidence="6">
    <location>
        <begin position="559"/>
        <end position="604"/>
    </location>
</feature>
<dbReference type="EMBL" id="CDMY01000319">
    <property type="protein sequence ID" value="CEM02157.1"/>
    <property type="molecule type" value="Genomic_DNA"/>
</dbReference>
<keyword evidence="3" id="KW-0732">Signal</keyword>
<dbReference type="Gene3D" id="4.10.110.10">
    <property type="entry name" value="Spasmolytic Protein, domain 1"/>
    <property type="match status" value="4"/>
</dbReference>
<comment type="caution">
    <text evidence="5">Lacks conserved residue(s) required for the propagation of feature annotation.</text>
</comment>
<gene>
    <name evidence="7" type="ORF">Vbra_1720</name>
</gene>
<evidence type="ECO:0000256" key="1">
    <source>
        <dbReference type="ARBA" id="ARBA00001913"/>
    </source>
</evidence>
<feature type="disulfide bond" evidence="5">
    <location>
        <begin position="572"/>
        <end position="587"/>
    </location>
</feature>
<feature type="disulfide bond" evidence="5">
    <location>
        <begin position="672"/>
        <end position="698"/>
    </location>
</feature>
<keyword evidence="2" id="KW-0479">Metal-binding</keyword>
<dbReference type="InterPro" id="IPR006047">
    <property type="entry name" value="GH13_cat_dom"/>
</dbReference>
<feature type="domain" description="P-type" evidence="6">
    <location>
        <begin position="670"/>
        <end position="714"/>
    </location>
</feature>